<evidence type="ECO:0000313" key="6">
    <source>
        <dbReference type="EMBL" id="KAK3187698.1"/>
    </source>
</evidence>
<evidence type="ECO:0000259" key="5">
    <source>
        <dbReference type="PROSITE" id="PS50222"/>
    </source>
</evidence>
<evidence type="ECO:0000256" key="4">
    <source>
        <dbReference type="ARBA" id="ARBA00022837"/>
    </source>
</evidence>
<proteinExistence type="predicted"/>
<evidence type="ECO:0000313" key="7">
    <source>
        <dbReference type="Proteomes" id="UP001281410"/>
    </source>
</evidence>
<keyword evidence="2" id="KW-0863">Zinc-finger</keyword>
<keyword evidence="4" id="KW-0106">Calcium</keyword>
<comment type="caution">
    <text evidence="6">The sequence shown here is derived from an EMBL/GenBank/DDBJ whole genome shotgun (WGS) entry which is preliminary data.</text>
</comment>
<sequence length="198" mass="22302">MEELREAAIAYYYNSSGDLQMTACNFFRSIDANGDGSVSLIEFVEFLRQRGYHWISPDLFTELDRNGDGCLDLTMYYMVKTRSVCCRGCRTILKGLYFTCVIRFDHVGDAFDICSMCYGRRTFSHQHNSFLDSYVLLQSRRGTSYGATNLNLAQPSIPQHLVVAPVGQPARIGWLDAFQALEMVFAIGSLASFGCTIM</sequence>
<keyword evidence="7" id="KW-1185">Reference proteome</keyword>
<gene>
    <name evidence="6" type="ORF">Dsin_027259</name>
</gene>
<dbReference type="InterPro" id="IPR018247">
    <property type="entry name" value="EF_Hand_1_Ca_BS"/>
</dbReference>
<evidence type="ECO:0000256" key="3">
    <source>
        <dbReference type="ARBA" id="ARBA00022833"/>
    </source>
</evidence>
<dbReference type="PROSITE" id="PS50222">
    <property type="entry name" value="EF_HAND_2"/>
    <property type="match status" value="1"/>
</dbReference>
<dbReference type="Pfam" id="PF13202">
    <property type="entry name" value="EF-hand_5"/>
    <property type="match status" value="1"/>
</dbReference>
<accession>A0AAD9ZNF4</accession>
<dbReference type="InterPro" id="IPR011992">
    <property type="entry name" value="EF-hand-dom_pair"/>
</dbReference>
<reference evidence="6" key="1">
    <citation type="journal article" date="2023" name="Plant J.">
        <title>Genome sequences and population genomics provide insights into the demographic history, inbreeding, and mutation load of two 'living fossil' tree species of Dipteronia.</title>
        <authorList>
            <person name="Feng Y."/>
            <person name="Comes H.P."/>
            <person name="Chen J."/>
            <person name="Zhu S."/>
            <person name="Lu R."/>
            <person name="Zhang X."/>
            <person name="Li P."/>
            <person name="Qiu J."/>
            <person name="Olsen K.M."/>
            <person name="Qiu Y."/>
        </authorList>
    </citation>
    <scope>NUCLEOTIDE SEQUENCE</scope>
    <source>
        <strain evidence="6">NBL</strain>
    </source>
</reference>
<protein>
    <recommendedName>
        <fullName evidence="5">EF-hand domain-containing protein</fullName>
    </recommendedName>
</protein>
<evidence type="ECO:0000256" key="2">
    <source>
        <dbReference type="ARBA" id="ARBA00022771"/>
    </source>
</evidence>
<dbReference type="Gene3D" id="1.10.238.10">
    <property type="entry name" value="EF-hand"/>
    <property type="match status" value="1"/>
</dbReference>
<evidence type="ECO:0000256" key="1">
    <source>
        <dbReference type="ARBA" id="ARBA00022723"/>
    </source>
</evidence>
<dbReference type="PROSITE" id="PS00018">
    <property type="entry name" value="EF_HAND_1"/>
    <property type="match status" value="1"/>
</dbReference>
<keyword evidence="1" id="KW-0479">Metal-binding</keyword>
<dbReference type="Proteomes" id="UP001281410">
    <property type="component" value="Unassembled WGS sequence"/>
</dbReference>
<dbReference type="EMBL" id="JANJYJ010000009">
    <property type="protein sequence ID" value="KAK3187698.1"/>
    <property type="molecule type" value="Genomic_DNA"/>
</dbReference>
<organism evidence="6 7">
    <name type="scientific">Dipteronia sinensis</name>
    <dbReference type="NCBI Taxonomy" id="43782"/>
    <lineage>
        <taxon>Eukaryota</taxon>
        <taxon>Viridiplantae</taxon>
        <taxon>Streptophyta</taxon>
        <taxon>Embryophyta</taxon>
        <taxon>Tracheophyta</taxon>
        <taxon>Spermatophyta</taxon>
        <taxon>Magnoliopsida</taxon>
        <taxon>eudicotyledons</taxon>
        <taxon>Gunneridae</taxon>
        <taxon>Pentapetalae</taxon>
        <taxon>rosids</taxon>
        <taxon>malvids</taxon>
        <taxon>Sapindales</taxon>
        <taxon>Sapindaceae</taxon>
        <taxon>Hippocastanoideae</taxon>
        <taxon>Acereae</taxon>
        <taxon>Dipteronia</taxon>
    </lineage>
</organism>
<keyword evidence="3" id="KW-0862">Zinc</keyword>
<feature type="domain" description="EF-hand" evidence="5">
    <location>
        <begin position="18"/>
        <end position="53"/>
    </location>
</feature>
<name>A0AAD9ZNF4_9ROSI</name>
<dbReference type="AlphaFoldDB" id="A0AAD9ZNF4"/>
<dbReference type="SUPFAM" id="SSF47473">
    <property type="entry name" value="EF-hand"/>
    <property type="match status" value="1"/>
</dbReference>
<dbReference type="InterPro" id="IPR043145">
    <property type="entry name" value="Znf_ZZ_sf"/>
</dbReference>
<dbReference type="CDD" id="cd00051">
    <property type="entry name" value="EFh"/>
    <property type="match status" value="1"/>
</dbReference>
<dbReference type="GO" id="GO:0008270">
    <property type="term" value="F:zinc ion binding"/>
    <property type="evidence" value="ECO:0007669"/>
    <property type="project" value="UniProtKB-KW"/>
</dbReference>
<dbReference type="Gene3D" id="3.30.60.90">
    <property type="match status" value="1"/>
</dbReference>
<dbReference type="GO" id="GO:0005509">
    <property type="term" value="F:calcium ion binding"/>
    <property type="evidence" value="ECO:0007669"/>
    <property type="project" value="InterPro"/>
</dbReference>
<dbReference type="InterPro" id="IPR002048">
    <property type="entry name" value="EF_hand_dom"/>
</dbReference>